<sequence length="112" mass="12610">MKMDIPLYRISRPSLASPCIKAPEWRLRQEESPRKKEKKRKITQTTQYASLKPNPEPQPICLFAAVPYSETPYAKLLCYIVGGKMTKEIVCCLAGCVCASNSSSKDKKSARK</sequence>
<accession>A0ABR4C7D5</accession>
<name>A0ABR4C7D5_9HELO</name>
<feature type="region of interest" description="Disordered" evidence="1">
    <location>
        <begin position="27"/>
        <end position="54"/>
    </location>
</feature>
<reference evidence="2 3" key="1">
    <citation type="journal article" date="2024" name="Commun. Biol.">
        <title>Comparative genomic analysis of thermophilic fungi reveals convergent evolutionary adaptations and gene losses.</title>
        <authorList>
            <person name="Steindorff A.S."/>
            <person name="Aguilar-Pontes M.V."/>
            <person name="Robinson A.J."/>
            <person name="Andreopoulos B."/>
            <person name="LaButti K."/>
            <person name="Kuo A."/>
            <person name="Mondo S."/>
            <person name="Riley R."/>
            <person name="Otillar R."/>
            <person name="Haridas S."/>
            <person name="Lipzen A."/>
            <person name="Grimwood J."/>
            <person name="Schmutz J."/>
            <person name="Clum A."/>
            <person name="Reid I.D."/>
            <person name="Moisan M.C."/>
            <person name="Butler G."/>
            <person name="Nguyen T.T.M."/>
            <person name="Dewar K."/>
            <person name="Conant G."/>
            <person name="Drula E."/>
            <person name="Henrissat B."/>
            <person name="Hansel C."/>
            <person name="Singer S."/>
            <person name="Hutchinson M.I."/>
            <person name="de Vries R.P."/>
            <person name="Natvig D.O."/>
            <person name="Powell A.J."/>
            <person name="Tsang A."/>
            <person name="Grigoriev I.V."/>
        </authorList>
    </citation>
    <scope>NUCLEOTIDE SEQUENCE [LARGE SCALE GENOMIC DNA]</scope>
    <source>
        <strain evidence="2 3">CBS 494.80</strain>
    </source>
</reference>
<evidence type="ECO:0000313" key="2">
    <source>
        <dbReference type="EMBL" id="KAL2065804.1"/>
    </source>
</evidence>
<evidence type="ECO:0000313" key="3">
    <source>
        <dbReference type="Proteomes" id="UP001595075"/>
    </source>
</evidence>
<gene>
    <name evidence="2" type="ORF">VTL71DRAFT_3474</name>
</gene>
<keyword evidence="3" id="KW-1185">Reference proteome</keyword>
<proteinExistence type="predicted"/>
<comment type="caution">
    <text evidence="2">The sequence shown here is derived from an EMBL/GenBank/DDBJ whole genome shotgun (WGS) entry which is preliminary data.</text>
</comment>
<organism evidence="2 3">
    <name type="scientific">Oculimacula yallundae</name>
    <dbReference type="NCBI Taxonomy" id="86028"/>
    <lineage>
        <taxon>Eukaryota</taxon>
        <taxon>Fungi</taxon>
        <taxon>Dikarya</taxon>
        <taxon>Ascomycota</taxon>
        <taxon>Pezizomycotina</taxon>
        <taxon>Leotiomycetes</taxon>
        <taxon>Helotiales</taxon>
        <taxon>Ploettnerulaceae</taxon>
        <taxon>Oculimacula</taxon>
    </lineage>
</organism>
<dbReference type="Proteomes" id="UP001595075">
    <property type="component" value="Unassembled WGS sequence"/>
</dbReference>
<evidence type="ECO:0000256" key="1">
    <source>
        <dbReference type="SAM" id="MobiDB-lite"/>
    </source>
</evidence>
<protein>
    <submittedName>
        <fullName evidence="2">Uncharacterized protein</fullName>
    </submittedName>
</protein>
<dbReference type="EMBL" id="JAZHXI010000012">
    <property type="protein sequence ID" value="KAL2065804.1"/>
    <property type="molecule type" value="Genomic_DNA"/>
</dbReference>